<reference evidence="6" key="2">
    <citation type="journal article" date="2021" name="Microbiol. Resour. Announc.">
        <title>Complete Genome Sequences of Three Human Oral Treponema parvum Isolates.</title>
        <authorList>
            <person name="Zeng H."/>
            <person name="Watt R.M."/>
        </authorList>
    </citation>
    <scope>NUCLEOTIDE SEQUENCE</scope>
    <source>
        <strain evidence="6">ATCC 700773</strain>
    </source>
</reference>
<dbReference type="Gene3D" id="1.10.10.10">
    <property type="entry name" value="Winged helix-like DNA-binding domain superfamily/Winged helix DNA-binding domain"/>
    <property type="match status" value="1"/>
</dbReference>
<dbReference type="SUPFAM" id="SSF46785">
    <property type="entry name" value="Winged helix' DNA-binding domain"/>
    <property type="match status" value="1"/>
</dbReference>
<evidence type="ECO:0000256" key="3">
    <source>
        <dbReference type="ARBA" id="ARBA00047846"/>
    </source>
</evidence>
<dbReference type="CDD" id="cd16442">
    <property type="entry name" value="BPL"/>
    <property type="match status" value="1"/>
</dbReference>
<dbReference type="GO" id="GO:0006355">
    <property type="term" value="P:regulation of DNA-templated transcription"/>
    <property type="evidence" value="ECO:0007669"/>
    <property type="project" value="UniProtKB-UniRule"/>
</dbReference>
<protein>
    <recommendedName>
        <fullName evidence="4">Bifunctional ligase/repressor BirA</fullName>
    </recommendedName>
    <alternativeName>
        <fullName evidence="4">Biotin--[acetyl-CoA-carboxylase] ligase</fullName>
        <ecNumber evidence="4">6.3.4.15</ecNumber>
    </alternativeName>
    <alternativeName>
        <fullName evidence="4">Biotin--protein ligase</fullName>
    </alternativeName>
    <alternativeName>
        <fullName evidence="4">Biotin-[acetyl-CoA carboxylase] synthetase</fullName>
    </alternativeName>
</protein>
<sequence>MISTKQFVFKELSAAQESGVFVSGQELAEKCGVSRTAVWKAIKSLAKDGIKIEGVTNRGYRLEGNEENLSLSAMESLVLPKEGIRFCVYDRLDSTNLEAKRLCAQAGILRDALGALTPEGKKLHKLVIIANEQTAGRGRLGREFYSPAKTGVYLSMIYIPQKNLVHPAKMTASAAVAVCRVFKRLYKAEPKIKWVNDIFVNGKKVCGILTEGITDFETGRIEAAVIGIGINIYEDAKGFPERIADTAGSLLGTKGEPAKRNELAAQTALELSHIYAEQENDPLSSEAKDVISEYKQLNFLLGKTLEITPVIGVEEKYTAKAVDITEDAALVVKKSDGTYQTLQSGEVSLYSKNFLSF</sequence>
<dbReference type="PANTHER" id="PTHR12835:SF5">
    <property type="entry name" value="BIOTIN--PROTEIN LIGASE"/>
    <property type="match status" value="1"/>
</dbReference>
<keyword evidence="1 4" id="KW-0436">Ligase</keyword>
<feature type="DNA-binding region" description="H-T-H motif" evidence="4">
    <location>
        <begin position="24"/>
        <end position="43"/>
    </location>
</feature>
<dbReference type="InterPro" id="IPR045864">
    <property type="entry name" value="aa-tRNA-synth_II/BPL/LPL"/>
</dbReference>
<keyword evidence="4" id="KW-0678">Repressor</keyword>
<dbReference type="HAMAP" id="MF_00978">
    <property type="entry name" value="Bifunct_BirA"/>
    <property type="match status" value="1"/>
</dbReference>
<dbReference type="PROSITE" id="PS51733">
    <property type="entry name" value="BPL_LPL_CATALYTIC"/>
    <property type="match status" value="1"/>
</dbReference>
<feature type="domain" description="BPL/LPL catalytic" evidence="5">
    <location>
        <begin position="89"/>
        <end position="279"/>
    </location>
</feature>
<dbReference type="Pfam" id="PF02237">
    <property type="entry name" value="BPL_C"/>
    <property type="match status" value="1"/>
</dbReference>
<dbReference type="RefSeq" id="WP_210117408.1">
    <property type="nucleotide sequence ID" value="NZ_CP054257.1"/>
</dbReference>
<dbReference type="EMBL" id="CP054257">
    <property type="protein sequence ID" value="QTQ12696.1"/>
    <property type="molecule type" value="Genomic_DNA"/>
</dbReference>
<dbReference type="PANTHER" id="PTHR12835">
    <property type="entry name" value="BIOTIN PROTEIN LIGASE"/>
    <property type="match status" value="1"/>
</dbReference>
<keyword evidence="4" id="KW-0805">Transcription regulation</keyword>
<proteinExistence type="inferred from homology"/>
<dbReference type="Gene3D" id="3.30.930.10">
    <property type="entry name" value="Bira Bifunctional Protein, Domain 2"/>
    <property type="match status" value="1"/>
</dbReference>
<dbReference type="SUPFAM" id="SSF55681">
    <property type="entry name" value="Class II aaRS and biotin synthetases"/>
    <property type="match status" value="1"/>
</dbReference>
<feature type="binding site" evidence="4">
    <location>
        <begin position="94"/>
        <end position="96"/>
    </location>
    <ligand>
        <name>biotin</name>
        <dbReference type="ChEBI" id="CHEBI:57586"/>
    </ligand>
</feature>
<dbReference type="EC" id="6.3.4.15" evidence="4"/>
<dbReference type="Pfam" id="PF03099">
    <property type="entry name" value="BPL_LplA_LipB"/>
    <property type="match status" value="1"/>
</dbReference>
<evidence type="ECO:0000256" key="2">
    <source>
        <dbReference type="ARBA" id="ARBA00023267"/>
    </source>
</evidence>
<feature type="binding site" evidence="4">
    <location>
        <position position="133"/>
    </location>
    <ligand>
        <name>biotin</name>
        <dbReference type="ChEBI" id="CHEBI:57586"/>
    </ligand>
</feature>
<dbReference type="InterPro" id="IPR013196">
    <property type="entry name" value="HTH_11"/>
</dbReference>
<keyword evidence="4" id="KW-0804">Transcription</keyword>
<dbReference type="Gene3D" id="2.30.30.100">
    <property type="match status" value="1"/>
</dbReference>
<dbReference type="Pfam" id="PF08279">
    <property type="entry name" value="HTH_11"/>
    <property type="match status" value="1"/>
</dbReference>
<comment type="catalytic activity">
    <reaction evidence="3 4">
        <text>biotin + L-lysyl-[protein] + ATP = N(6)-biotinyl-L-lysyl-[protein] + AMP + diphosphate + H(+)</text>
        <dbReference type="Rhea" id="RHEA:11756"/>
        <dbReference type="Rhea" id="RHEA-COMP:9752"/>
        <dbReference type="Rhea" id="RHEA-COMP:10505"/>
        <dbReference type="ChEBI" id="CHEBI:15378"/>
        <dbReference type="ChEBI" id="CHEBI:29969"/>
        <dbReference type="ChEBI" id="CHEBI:30616"/>
        <dbReference type="ChEBI" id="CHEBI:33019"/>
        <dbReference type="ChEBI" id="CHEBI:57586"/>
        <dbReference type="ChEBI" id="CHEBI:83144"/>
        <dbReference type="ChEBI" id="CHEBI:456215"/>
        <dbReference type="EC" id="6.3.4.15"/>
    </reaction>
</comment>
<dbReference type="AlphaFoldDB" id="A0A975F1G3"/>
<dbReference type="InterPro" id="IPR003142">
    <property type="entry name" value="BPL_C"/>
</dbReference>
<dbReference type="InterPro" id="IPR004408">
    <property type="entry name" value="Biotin_CoA_COase_ligase"/>
</dbReference>
<keyword evidence="2 4" id="KW-0092">Biotin</keyword>
<dbReference type="InterPro" id="IPR036388">
    <property type="entry name" value="WH-like_DNA-bd_sf"/>
</dbReference>
<name>A0A975F1G3_9SPIR</name>
<dbReference type="GO" id="GO:0004077">
    <property type="term" value="F:biotin--[biotin carboxyl-carrier protein] ligase activity"/>
    <property type="evidence" value="ECO:0007669"/>
    <property type="project" value="UniProtKB-UniRule"/>
</dbReference>
<dbReference type="GO" id="GO:0003677">
    <property type="term" value="F:DNA binding"/>
    <property type="evidence" value="ECO:0007669"/>
    <property type="project" value="UniProtKB-UniRule"/>
</dbReference>
<keyword evidence="4" id="KW-0067">ATP-binding</keyword>
<organism evidence="6 7">
    <name type="scientific">Treponema parvum</name>
    <dbReference type="NCBI Taxonomy" id="138851"/>
    <lineage>
        <taxon>Bacteria</taxon>
        <taxon>Pseudomonadati</taxon>
        <taxon>Spirochaetota</taxon>
        <taxon>Spirochaetia</taxon>
        <taxon>Spirochaetales</taxon>
        <taxon>Treponemataceae</taxon>
        <taxon>Treponema</taxon>
    </lineage>
</organism>
<reference evidence="6" key="1">
    <citation type="submission" date="2020-05" db="EMBL/GenBank/DDBJ databases">
        <authorList>
            <person name="Zeng H."/>
            <person name="Chan Y.K."/>
            <person name="Watt R.M."/>
        </authorList>
    </citation>
    <scope>NUCLEOTIDE SEQUENCE</scope>
    <source>
        <strain evidence="6">ATCC 700773</strain>
    </source>
</reference>
<evidence type="ECO:0000256" key="4">
    <source>
        <dbReference type="HAMAP-Rule" id="MF_00978"/>
    </source>
</evidence>
<dbReference type="NCBIfam" id="TIGR00121">
    <property type="entry name" value="birA_ligase"/>
    <property type="match status" value="1"/>
</dbReference>
<evidence type="ECO:0000256" key="1">
    <source>
        <dbReference type="ARBA" id="ARBA00022598"/>
    </source>
</evidence>
<dbReference type="InterPro" id="IPR030855">
    <property type="entry name" value="Bifunct_BirA"/>
</dbReference>
<dbReference type="GO" id="GO:0005524">
    <property type="term" value="F:ATP binding"/>
    <property type="evidence" value="ECO:0007669"/>
    <property type="project" value="UniProtKB-UniRule"/>
</dbReference>
<feature type="binding site" evidence="4">
    <location>
        <position position="204"/>
    </location>
    <ligand>
        <name>biotin</name>
        <dbReference type="ChEBI" id="CHEBI:57586"/>
    </ligand>
</feature>
<keyword evidence="4" id="KW-0547">Nucleotide-binding</keyword>
<comment type="function">
    <text evidence="4">Acts both as a biotin--[acetyl-CoA-carboxylase] ligase and a repressor.</text>
</comment>
<dbReference type="InterPro" id="IPR036390">
    <property type="entry name" value="WH_DNA-bd_sf"/>
</dbReference>
<dbReference type="InterPro" id="IPR004143">
    <property type="entry name" value="BPL_LPL_catalytic"/>
</dbReference>
<feature type="binding site" evidence="4">
    <location>
        <begin position="137"/>
        <end position="139"/>
    </location>
    <ligand>
        <name>biotin</name>
        <dbReference type="ChEBI" id="CHEBI:57586"/>
    </ligand>
</feature>
<dbReference type="Proteomes" id="UP000671995">
    <property type="component" value="Chromosome"/>
</dbReference>
<keyword evidence="4" id="KW-0238">DNA-binding</keyword>
<accession>A0A975F1G3</accession>
<evidence type="ECO:0000313" key="7">
    <source>
        <dbReference type="Proteomes" id="UP000671995"/>
    </source>
</evidence>
<evidence type="ECO:0000313" key="6">
    <source>
        <dbReference type="EMBL" id="QTQ12696.1"/>
    </source>
</evidence>
<evidence type="ECO:0000259" key="5">
    <source>
        <dbReference type="PROSITE" id="PS51733"/>
    </source>
</evidence>
<gene>
    <name evidence="4" type="primary">birA</name>
    <name evidence="6" type="ORF">HRI96_11110</name>
</gene>
<comment type="similarity">
    <text evidence="4">Belongs to the biotin--protein ligase family.</text>
</comment>
<dbReference type="GO" id="GO:0005737">
    <property type="term" value="C:cytoplasm"/>
    <property type="evidence" value="ECO:0007669"/>
    <property type="project" value="TreeGrafter"/>
</dbReference>